<evidence type="ECO:0000256" key="1">
    <source>
        <dbReference type="SAM" id="Phobius"/>
    </source>
</evidence>
<sequence>MSVKEEDMSAKTCPACEFVVYGDVEKCPHCGTALVVAGMPAGGASALNTSRVLANWKTSVAASIFGLLAGGVCDGLIELGSSLSYDVAVLAFVASLIWAAISIWYAASFYPSLFRADCQRSSSSAAISFMNLFFGGILFGCLWNSNLTKRNKGISNVVYVVWAVLLYGILTMMLAFS</sequence>
<dbReference type="EMBL" id="WPCR01000007">
    <property type="protein sequence ID" value="NHM14426.1"/>
    <property type="molecule type" value="Genomic_DNA"/>
</dbReference>
<evidence type="ECO:0000313" key="3">
    <source>
        <dbReference type="Proteomes" id="UP000636394"/>
    </source>
</evidence>
<accession>A0ABX0IND5</accession>
<keyword evidence="1" id="KW-0472">Membrane</keyword>
<gene>
    <name evidence="2" type="ORF">GMI68_06555</name>
</gene>
<comment type="caution">
    <text evidence="2">The sequence shown here is derived from an EMBL/GenBank/DDBJ whole genome shotgun (WGS) entry which is preliminary data.</text>
</comment>
<dbReference type="RefSeq" id="WP_166339651.1">
    <property type="nucleotide sequence ID" value="NZ_WPCR01000007.1"/>
</dbReference>
<proteinExistence type="predicted"/>
<keyword evidence="1" id="KW-1133">Transmembrane helix</keyword>
<evidence type="ECO:0000313" key="2">
    <source>
        <dbReference type="EMBL" id="NHM14426.1"/>
    </source>
</evidence>
<feature type="transmembrane region" description="Helical" evidence="1">
    <location>
        <begin position="87"/>
        <end position="107"/>
    </location>
</feature>
<protein>
    <submittedName>
        <fullName evidence="2">Uncharacterized protein</fullName>
    </submittedName>
</protein>
<feature type="transmembrane region" description="Helical" evidence="1">
    <location>
        <begin position="127"/>
        <end position="145"/>
    </location>
</feature>
<keyword evidence="3" id="KW-1185">Reference proteome</keyword>
<name>A0ABX0IND5_9ACTN</name>
<feature type="transmembrane region" description="Helical" evidence="1">
    <location>
        <begin position="60"/>
        <end position="80"/>
    </location>
</feature>
<reference evidence="2 3" key="1">
    <citation type="submission" date="2019-11" db="EMBL/GenBank/DDBJ databases">
        <title>Eggerthellaceae novel genus isolated from the rectal contents of marmort.</title>
        <authorList>
            <person name="Zhang G."/>
        </authorList>
    </citation>
    <scope>NUCLEOTIDE SEQUENCE [LARGE SCALE GENOMIC DNA]</scope>
    <source>
        <strain evidence="3">zg-886</strain>
    </source>
</reference>
<organism evidence="2 3">
    <name type="scientific">Xiamenia xianingshaonis</name>
    <dbReference type="NCBI Taxonomy" id="2682776"/>
    <lineage>
        <taxon>Bacteria</taxon>
        <taxon>Bacillati</taxon>
        <taxon>Actinomycetota</taxon>
        <taxon>Coriobacteriia</taxon>
        <taxon>Eggerthellales</taxon>
        <taxon>Eggerthellaceae</taxon>
        <taxon>Xiamenia</taxon>
    </lineage>
</organism>
<feature type="transmembrane region" description="Helical" evidence="1">
    <location>
        <begin position="157"/>
        <end position="176"/>
    </location>
</feature>
<dbReference type="Proteomes" id="UP000636394">
    <property type="component" value="Unassembled WGS sequence"/>
</dbReference>
<keyword evidence="1" id="KW-0812">Transmembrane</keyword>